<dbReference type="EMBL" id="GBXM01088192">
    <property type="protein sequence ID" value="JAH20385.1"/>
    <property type="molecule type" value="Transcribed_RNA"/>
</dbReference>
<sequence>MFQKNITSA</sequence>
<protein>
    <submittedName>
        <fullName evidence="1">Uncharacterized protein</fullName>
    </submittedName>
</protein>
<proteinExistence type="predicted"/>
<name>A0A0E9QVX1_ANGAN</name>
<reference evidence="1" key="2">
    <citation type="journal article" date="2015" name="Fish Shellfish Immunol.">
        <title>Early steps in the European eel (Anguilla anguilla)-Vibrio vulnificus interaction in the gills: Role of the RtxA13 toxin.</title>
        <authorList>
            <person name="Callol A."/>
            <person name="Pajuelo D."/>
            <person name="Ebbesson L."/>
            <person name="Teles M."/>
            <person name="MacKenzie S."/>
            <person name="Amaro C."/>
        </authorList>
    </citation>
    <scope>NUCLEOTIDE SEQUENCE</scope>
</reference>
<accession>A0A0E9QVX1</accession>
<organism evidence="1">
    <name type="scientific">Anguilla anguilla</name>
    <name type="common">European freshwater eel</name>
    <name type="synonym">Muraena anguilla</name>
    <dbReference type="NCBI Taxonomy" id="7936"/>
    <lineage>
        <taxon>Eukaryota</taxon>
        <taxon>Metazoa</taxon>
        <taxon>Chordata</taxon>
        <taxon>Craniata</taxon>
        <taxon>Vertebrata</taxon>
        <taxon>Euteleostomi</taxon>
        <taxon>Actinopterygii</taxon>
        <taxon>Neopterygii</taxon>
        <taxon>Teleostei</taxon>
        <taxon>Anguilliformes</taxon>
        <taxon>Anguillidae</taxon>
        <taxon>Anguilla</taxon>
    </lineage>
</organism>
<evidence type="ECO:0000313" key="1">
    <source>
        <dbReference type="EMBL" id="JAH20385.1"/>
    </source>
</evidence>
<reference evidence="1" key="1">
    <citation type="submission" date="2014-11" db="EMBL/GenBank/DDBJ databases">
        <authorList>
            <person name="Amaro Gonzalez C."/>
        </authorList>
    </citation>
    <scope>NUCLEOTIDE SEQUENCE</scope>
</reference>